<evidence type="ECO:0000256" key="4">
    <source>
        <dbReference type="SAM" id="Coils"/>
    </source>
</evidence>
<proteinExistence type="predicted"/>
<dbReference type="InterPro" id="IPR036055">
    <property type="entry name" value="LDL_receptor-like_sf"/>
</dbReference>
<evidence type="ECO:0000256" key="3">
    <source>
        <dbReference type="ARBA" id="ARBA00023157"/>
    </source>
</evidence>
<evidence type="ECO:0000256" key="1">
    <source>
        <dbReference type="ARBA" id="ARBA00022387"/>
    </source>
</evidence>
<evidence type="ECO:0000313" key="8">
    <source>
        <dbReference type="Proteomes" id="UP001470230"/>
    </source>
</evidence>
<dbReference type="PANTHER" id="PTHR12630">
    <property type="entry name" value="N-LINKED OLIGOSACCHARIDE PROCESSING"/>
    <property type="match status" value="1"/>
</dbReference>
<feature type="coiled-coil region" evidence="4">
    <location>
        <begin position="154"/>
        <end position="181"/>
    </location>
</feature>
<dbReference type="InterPro" id="IPR028146">
    <property type="entry name" value="PRKCSH_N"/>
</dbReference>
<dbReference type="InterPro" id="IPR036607">
    <property type="entry name" value="PRKCSH"/>
</dbReference>
<dbReference type="SUPFAM" id="SSF57424">
    <property type="entry name" value="LDL receptor-like module"/>
    <property type="match status" value="1"/>
</dbReference>
<keyword evidence="3" id="KW-1015">Disulfide bond</keyword>
<dbReference type="Gene3D" id="2.70.130.10">
    <property type="entry name" value="Mannose-6-phosphate receptor binding domain"/>
    <property type="match status" value="1"/>
</dbReference>
<keyword evidence="8" id="KW-1185">Reference proteome</keyword>
<reference evidence="7 8" key="1">
    <citation type="submission" date="2024-04" db="EMBL/GenBank/DDBJ databases">
        <title>Tritrichomonas musculus Genome.</title>
        <authorList>
            <person name="Alves-Ferreira E."/>
            <person name="Grigg M."/>
            <person name="Lorenzi H."/>
            <person name="Galac M."/>
        </authorList>
    </citation>
    <scope>NUCLEOTIDE SEQUENCE [LARGE SCALE GENOMIC DNA]</scope>
    <source>
        <strain evidence="7 8">EAF2021</strain>
    </source>
</reference>
<name>A0ABR2JTD3_9EUKA</name>
<keyword evidence="4" id="KW-0175">Coiled coil</keyword>
<keyword evidence="2" id="KW-0256">Endoplasmic reticulum</keyword>
<dbReference type="InterPro" id="IPR039794">
    <property type="entry name" value="Gtb1-like"/>
</dbReference>
<dbReference type="InterPro" id="IPR009011">
    <property type="entry name" value="Man6P_isomerase_rcpt-bd_dom_sf"/>
</dbReference>
<dbReference type="Proteomes" id="UP001470230">
    <property type="component" value="Unassembled WGS sequence"/>
</dbReference>
<feature type="domain" description="Glucosidase 2 subunit beta-like" evidence="6">
    <location>
        <begin position="270"/>
        <end position="356"/>
    </location>
</feature>
<protein>
    <recommendedName>
        <fullName evidence="1">Glucosidase 2 subunit beta</fullName>
    </recommendedName>
</protein>
<dbReference type="CDD" id="cd00112">
    <property type="entry name" value="LDLa"/>
    <property type="match status" value="2"/>
</dbReference>
<dbReference type="InterPro" id="IPR002172">
    <property type="entry name" value="LDrepeatLR_classA_rpt"/>
</dbReference>
<organism evidence="7 8">
    <name type="scientific">Tritrichomonas musculus</name>
    <dbReference type="NCBI Taxonomy" id="1915356"/>
    <lineage>
        <taxon>Eukaryota</taxon>
        <taxon>Metamonada</taxon>
        <taxon>Parabasalia</taxon>
        <taxon>Tritrichomonadida</taxon>
        <taxon>Tritrichomonadidae</taxon>
        <taxon>Tritrichomonas</taxon>
    </lineage>
</organism>
<dbReference type="EMBL" id="JAPFFF010000009">
    <property type="protein sequence ID" value="KAK8882055.1"/>
    <property type="molecule type" value="Genomic_DNA"/>
</dbReference>
<dbReference type="Pfam" id="PF13015">
    <property type="entry name" value="PRKCSH_1"/>
    <property type="match status" value="1"/>
</dbReference>
<evidence type="ECO:0000313" key="7">
    <source>
        <dbReference type="EMBL" id="KAK8882055.1"/>
    </source>
</evidence>
<dbReference type="PANTHER" id="PTHR12630:SF1">
    <property type="entry name" value="GLUCOSIDASE 2 SUBUNIT BETA"/>
    <property type="match status" value="1"/>
</dbReference>
<evidence type="ECO:0000256" key="2">
    <source>
        <dbReference type="ARBA" id="ARBA00022824"/>
    </source>
</evidence>
<accession>A0ABR2JTD3</accession>
<evidence type="ECO:0000259" key="6">
    <source>
        <dbReference type="Pfam" id="PF13015"/>
    </source>
</evidence>
<dbReference type="Pfam" id="PF12999">
    <property type="entry name" value="PRKCSH-like"/>
    <property type="match status" value="1"/>
</dbReference>
<sequence>MILLLFSLNIYEYLGIPYSRFAYHMQHMNLEKKTFTCYDGSKEIPLSKYNDHHRDCDDGSDEMGTAEGPEDIPFTCLNHPYIKKNISRSQVNNGVCDCCDGSDENLTVDSDVQCPNTCDQLNKPRYITLNDLKGVVINGLSHRRVLKGGGEKLLNRTNNFLNLYQQQINETQQQIDILKEELQNSGPIPSIYQRHPLITTLWNKIFFIQGDIHFSEVFHGIEGKINYLNYKIDNLKANIDYTKYRYAGILDNNISIEFLPLYNVSFPRGEYDFLFLQEMRKGNVSLGKFKSFDEKNRIIILENGDYCPEINEGRKTTVRIECWNEGQLFEVNEVSPCVYEARVGTQETCDTSDLFNLMDKTFEELLEIKKKNFYK</sequence>
<dbReference type="SUPFAM" id="SSF50911">
    <property type="entry name" value="Mannose 6-phosphate receptor domain"/>
    <property type="match status" value="1"/>
</dbReference>
<feature type="domain" description="Glucosidase II beta subunit N-terminal" evidence="5">
    <location>
        <begin position="31"/>
        <end position="174"/>
    </location>
</feature>
<evidence type="ECO:0000259" key="5">
    <source>
        <dbReference type="Pfam" id="PF12999"/>
    </source>
</evidence>
<comment type="caution">
    <text evidence="7">The sequence shown here is derived from an EMBL/GenBank/DDBJ whole genome shotgun (WGS) entry which is preliminary data.</text>
</comment>
<dbReference type="Gene3D" id="4.10.400.10">
    <property type="entry name" value="Low-density Lipoprotein Receptor"/>
    <property type="match status" value="1"/>
</dbReference>
<gene>
    <name evidence="7" type="ORF">M9Y10_044695</name>
</gene>